<feature type="chain" id="PRO_5046528022" evidence="1">
    <location>
        <begin position="29"/>
        <end position="373"/>
    </location>
</feature>
<dbReference type="PANTHER" id="PTHR33371">
    <property type="entry name" value="INTERMEMBRANE PHOSPHOLIPID TRANSPORT SYSTEM BINDING PROTEIN MLAD-RELATED"/>
    <property type="match status" value="1"/>
</dbReference>
<dbReference type="InterPro" id="IPR003399">
    <property type="entry name" value="Mce/MlaD"/>
</dbReference>
<feature type="domain" description="Mammalian cell entry C-terminal" evidence="3">
    <location>
        <begin position="131"/>
        <end position="278"/>
    </location>
</feature>
<dbReference type="Pfam" id="PF02470">
    <property type="entry name" value="MlaD"/>
    <property type="match status" value="1"/>
</dbReference>
<evidence type="ECO:0000256" key="1">
    <source>
        <dbReference type="SAM" id="SignalP"/>
    </source>
</evidence>
<evidence type="ECO:0000259" key="2">
    <source>
        <dbReference type="Pfam" id="PF02470"/>
    </source>
</evidence>
<evidence type="ECO:0000313" key="5">
    <source>
        <dbReference type="Proteomes" id="UP001432062"/>
    </source>
</evidence>
<dbReference type="Proteomes" id="UP001432062">
    <property type="component" value="Chromosome"/>
</dbReference>
<name>A0ABZ1YSS5_9NOCA</name>
<accession>A0ABZ1YSS5</accession>
<dbReference type="PANTHER" id="PTHR33371:SF15">
    <property type="entry name" value="LIPOPROTEIN LPRN"/>
    <property type="match status" value="1"/>
</dbReference>
<dbReference type="EMBL" id="CP109441">
    <property type="protein sequence ID" value="WUV46223.1"/>
    <property type="molecule type" value="Genomic_DNA"/>
</dbReference>
<dbReference type="PROSITE" id="PS51257">
    <property type="entry name" value="PROKAR_LIPOPROTEIN"/>
    <property type="match status" value="1"/>
</dbReference>
<keyword evidence="1" id="KW-0732">Signal</keyword>
<evidence type="ECO:0000259" key="3">
    <source>
        <dbReference type="Pfam" id="PF11887"/>
    </source>
</evidence>
<feature type="domain" description="Mce/MlaD" evidence="2">
    <location>
        <begin position="47"/>
        <end position="122"/>
    </location>
</feature>
<evidence type="ECO:0000313" key="4">
    <source>
        <dbReference type="EMBL" id="WUV46223.1"/>
    </source>
</evidence>
<dbReference type="InterPro" id="IPR052336">
    <property type="entry name" value="MlaD_Phospholipid_Transporter"/>
</dbReference>
<keyword evidence="5" id="KW-1185">Reference proteome</keyword>
<sequence>MTKFGSRQRLLRMTAVVAVSAAACSATACSVTLDKLPLPAPGIGGDSYSLTATFANALNLPAKAKVRLNGADIGEVQSMQAANYTAVVVMRIKSDVRLPAGTTAELRSATPMGDVFVALTPPAEPDPAAPDLGDGARIPLKSTSAAATIEEVLTRAALFVNGGAIENFTSLANSLGAAVGGRGDRLAEMIEQTRELVKNLSARSDRIREILAATGDLSATIATQRADVSDVLAAAGPALQVIGDNTRGIIDLVGQVNRITQQIARYPSVNGTNDRSLMESVNLLADGMNTAANNPDANLDALIGLIPLIMKVTSASSAHVNVDVARLAIGALPDPNTPADSGARMPDASDWVNFIGSLEYTLNRLREKVEPGR</sequence>
<dbReference type="RefSeq" id="WP_329409806.1">
    <property type="nucleotide sequence ID" value="NZ_CP109441.1"/>
</dbReference>
<dbReference type="Pfam" id="PF11887">
    <property type="entry name" value="Mce4_CUP1"/>
    <property type="match status" value="1"/>
</dbReference>
<feature type="signal peptide" evidence="1">
    <location>
        <begin position="1"/>
        <end position="28"/>
    </location>
</feature>
<dbReference type="InterPro" id="IPR024516">
    <property type="entry name" value="Mce_C"/>
</dbReference>
<proteinExistence type="predicted"/>
<organism evidence="4 5">
    <name type="scientific">Nocardia vinacea</name>
    <dbReference type="NCBI Taxonomy" id="96468"/>
    <lineage>
        <taxon>Bacteria</taxon>
        <taxon>Bacillati</taxon>
        <taxon>Actinomycetota</taxon>
        <taxon>Actinomycetes</taxon>
        <taxon>Mycobacteriales</taxon>
        <taxon>Nocardiaceae</taxon>
        <taxon>Nocardia</taxon>
    </lineage>
</organism>
<protein>
    <submittedName>
        <fullName evidence="4">MlaD family protein</fullName>
    </submittedName>
</protein>
<gene>
    <name evidence="4" type="ORF">OG563_45405</name>
</gene>
<reference evidence="4" key="1">
    <citation type="submission" date="2022-10" db="EMBL/GenBank/DDBJ databases">
        <title>The complete genomes of actinobacterial strains from the NBC collection.</title>
        <authorList>
            <person name="Joergensen T.S."/>
            <person name="Alvarez Arevalo M."/>
            <person name="Sterndorff E.B."/>
            <person name="Faurdal D."/>
            <person name="Vuksanovic O."/>
            <person name="Mourched A.-S."/>
            <person name="Charusanti P."/>
            <person name="Shaw S."/>
            <person name="Blin K."/>
            <person name="Weber T."/>
        </authorList>
    </citation>
    <scope>NUCLEOTIDE SEQUENCE</scope>
    <source>
        <strain evidence="4">NBC_01482</strain>
    </source>
</reference>